<dbReference type="InterPro" id="IPR043605">
    <property type="entry name" value="DUF883_C"/>
</dbReference>
<reference evidence="3 4" key="1">
    <citation type="submission" date="2014-01" db="EMBL/GenBank/DDBJ databases">
        <title>Roseivivax isoporae LMG 25204 Genome Sequencing.</title>
        <authorList>
            <person name="Lai Q."/>
            <person name="Li G."/>
            <person name="Shao Z."/>
        </authorList>
    </citation>
    <scope>NUCLEOTIDE SEQUENCE [LARGE SCALE GENOMIC DNA]</scope>
    <source>
        <strain evidence="3 4">LMG 25204</strain>
    </source>
</reference>
<evidence type="ECO:0000313" key="3">
    <source>
        <dbReference type="EMBL" id="ETX28791.1"/>
    </source>
</evidence>
<evidence type="ECO:0000256" key="1">
    <source>
        <dbReference type="SAM" id="MobiDB-lite"/>
    </source>
</evidence>
<dbReference type="Pfam" id="PF19029">
    <property type="entry name" value="DUF883_C"/>
    <property type="match status" value="1"/>
</dbReference>
<evidence type="ECO:0000313" key="4">
    <source>
        <dbReference type="Proteomes" id="UP000023430"/>
    </source>
</evidence>
<protein>
    <recommendedName>
        <fullName evidence="2">DUF883 domain-containing protein</fullName>
    </recommendedName>
</protein>
<organism evidence="3 4">
    <name type="scientific">Roseivivax isoporae LMG 25204</name>
    <dbReference type="NCBI Taxonomy" id="1449351"/>
    <lineage>
        <taxon>Bacteria</taxon>
        <taxon>Pseudomonadati</taxon>
        <taxon>Pseudomonadota</taxon>
        <taxon>Alphaproteobacteria</taxon>
        <taxon>Rhodobacterales</taxon>
        <taxon>Roseobacteraceae</taxon>
        <taxon>Roseivivax</taxon>
    </lineage>
</organism>
<name>X7F9K0_9RHOB</name>
<dbReference type="STRING" id="1449351.RISW2_04635"/>
<feature type="domain" description="DUF883" evidence="2">
    <location>
        <begin position="95"/>
        <end position="116"/>
    </location>
</feature>
<keyword evidence="4" id="KW-1185">Reference proteome</keyword>
<accession>X7F9K0</accession>
<feature type="compositionally biased region" description="Basic and acidic residues" evidence="1">
    <location>
        <begin position="66"/>
        <end position="82"/>
    </location>
</feature>
<proteinExistence type="predicted"/>
<dbReference type="EMBL" id="JAME01000015">
    <property type="protein sequence ID" value="ETX28791.1"/>
    <property type="molecule type" value="Genomic_DNA"/>
</dbReference>
<gene>
    <name evidence="3" type="ORF">RISW2_04635</name>
</gene>
<evidence type="ECO:0000259" key="2">
    <source>
        <dbReference type="Pfam" id="PF19029"/>
    </source>
</evidence>
<sequence>MAEARVKDADVQGAETRMKRDTEALAAQIDTLRNDLSEVTSLLTEMGLRRRDETVAAAKERVDALRREGSERLHDAQRRATDAQDQVLESIRRQPGTAMGIAVAVGFLAGLLTSRR</sequence>
<dbReference type="AlphaFoldDB" id="X7F9K0"/>
<feature type="region of interest" description="Disordered" evidence="1">
    <location>
        <begin position="66"/>
        <end position="85"/>
    </location>
</feature>
<comment type="caution">
    <text evidence="3">The sequence shown here is derived from an EMBL/GenBank/DDBJ whole genome shotgun (WGS) entry which is preliminary data.</text>
</comment>
<dbReference type="eggNOG" id="COG4575">
    <property type="taxonomic scope" value="Bacteria"/>
</dbReference>
<dbReference type="Proteomes" id="UP000023430">
    <property type="component" value="Unassembled WGS sequence"/>
</dbReference>